<evidence type="ECO:0000313" key="2">
    <source>
        <dbReference type="EMBL" id="OGD88430.1"/>
    </source>
</evidence>
<dbReference type="InterPro" id="IPR036116">
    <property type="entry name" value="FN3_sf"/>
</dbReference>
<dbReference type="EMBL" id="MFAY01000039">
    <property type="protein sequence ID" value="OGD88430.1"/>
    <property type="molecule type" value="Genomic_DNA"/>
</dbReference>
<name>A0A1F5G981_9BACT</name>
<gene>
    <name evidence="2" type="ORF">A2693_00410</name>
</gene>
<feature type="domain" description="Fibronectin type-III" evidence="1">
    <location>
        <begin position="252"/>
        <end position="349"/>
    </location>
</feature>
<organism evidence="2 3">
    <name type="scientific">Candidatus Curtissbacteria bacterium RIFCSPHIGHO2_01_FULL_40_12</name>
    <dbReference type="NCBI Taxonomy" id="1797710"/>
    <lineage>
        <taxon>Bacteria</taxon>
        <taxon>Candidatus Curtissiibacteriota</taxon>
    </lineage>
</organism>
<dbReference type="Gene3D" id="2.60.40.10">
    <property type="entry name" value="Immunoglobulins"/>
    <property type="match status" value="1"/>
</dbReference>
<protein>
    <recommendedName>
        <fullName evidence="1">Fibronectin type-III domain-containing protein</fullName>
    </recommendedName>
</protein>
<comment type="caution">
    <text evidence="2">The sequence shown here is derived from an EMBL/GenBank/DDBJ whole genome shotgun (WGS) entry which is preliminary data.</text>
</comment>
<dbReference type="PROSITE" id="PS50853">
    <property type="entry name" value="FN3"/>
    <property type="match status" value="1"/>
</dbReference>
<dbReference type="AlphaFoldDB" id="A0A1F5G981"/>
<dbReference type="InterPro" id="IPR013783">
    <property type="entry name" value="Ig-like_fold"/>
</dbReference>
<proteinExistence type="predicted"/>
<accession>A0A1F5G981</accession>
<dbReference type="SUPFAM" id="SSF49265">
    <property type="entry name" value="Fibronectin type III"/>
    <property type="match status" value="1"/>
</dbReference>
<evidence type="ECO:0000259" key="1">
    <source>
        <dbReference type="PROSITE" id="PS50853"/>
    </source>
</evidence>
<dbReference type="InterPro" id="IPR003961">
    <property type="entry name" value="FN3_dom"/>
</dbReference>
<reference evidence="2 3" key="1">
    <citation type="journal article" date="2016" name="Nat. Commun.">
        <title>Thousands of microbial genomes shed light on interconnected biogeochemical processes in an aquifer system.</title>
        <authorList>
            <person name="Anantharaman K."/>
            <person name="Brown C.T."/>
            <person name="Hug L.A."/>
            <person name="Sharon I."/>
            <person name="Castelle C.J."/>
            <person name="Probst A.J."/>
            <person name="Thomas B.C."/>
            <person name="Singh A."/>
            <person name="Wilkins M.J."/>
            <person name="Karaoz U."/>
            <person name="Brodie E.L."/>
            <person name="Williams K.H."/>
            <person name="Hubbard S.S."/>
            <person name="Banfield J.F."/>
        </authorList>
    </citation>
    <scope>NUCLEOTIDE SEQUENCE [LARGE SCALE GENOMIC DNA]</scope>
</reference>
<dbReference type="Proteomes" id="UP000178577">
    <property type="component" value="Unassembled WGS sequence"/>
</dbReference>
<dbReference type="CDD" id="cd00063">
    <property type="entry name" value="FN3"/>
    <property type="match status" value="1"/>
</dbReference>
<evidence type="ECO:0000313" key="3">
    <source>
        <dbReference type="Proteomes" id="UP000178577"/>
    </source>
</evidence>
<sequence>MRHKKGLVHLGVLAAVVAFVAVFASVKLFAQNTDNRPIGNDILAGICNVNPNFPRCRPKPSTTPTPTAVSTAPEAPADIECKDSWTNVKELGGYAHNAMVNFNDQYLLLTTVEHNTTENEQLYGQEVVFRKMNPLTGFDSGWQKAGFAHSQNSQVLLQRSIDSKTAVDLYVYGNVGSSLGKDRKVFVSSFKGDRGWPEFKETKFNNLGRTGPATAYLGGELWRFRAVYGPTAVLQKCQKPYSPSPVPSPIAPPSAPVNLTAYAFDCAIFIKWKDNSENETGFIIQARTDSENEFQTIKDYVGLSPGADNVFTEKWTGGLPGGKYFFRVGATNAAGTNWTDPSEGVVRPAC</sequence>